<dbReference type="EMBL" id="JAGDFL010000270">
    <property type="protein sequence ID" value="KAG7394475.1"/>
    <property type="molecule type" value="Genomic_DNA"/>
</dbReference>
<feature type="region of interest" description="Disordered" evidence="1">
    <location>
        <begin position="21"/>
        <end position="46"/>
    </location>
</feature>
<keyword evidence="3" id="KW-1185">Reference proteome</keyword>
<organism evidence="2 3">
    <name type="scientific">Phytophthora boehmeriae</name>
    <dbReference type="NCBI Taxonomy" id="109152"/>
    <lineage>
        <taxon>Eukaryota</taxon>
        <taxon>Sar</taxon>
        <taxon>Stramenopiles</taxon>
        <taxon>Oomycota</taxon>
        <taxon>Peronosporomycetes</taxon>
        <taxon>Peronosporales</taxon>
        <taxon>Peronosporaceae</taxon>
        <taxon>Phytophthora</taxon>
    </lineage>
</organism>
<name>A0A8T1WM96_9STRA</name>
<sequence length="74" mass="8293">MELDIQADIDVLNDLLQDVAGEEEQEGDEEAFFDTDGADVDQDGGGISHDREVDQLRNVFATQLMRLVLILVWT</sequence>
<accession>A0A8T1WM96</accession>
<dbReference type="Proteomes" id="UP000693981">
    <property type="component" value="Unassembled WGS sequence"/>
</dbReference>
<reference evidence="2" key="1">
    <citation type="submission" date="2021-02" db="EMBL/GenBank/DDBJ databases">
        <authorList>
            <person name="Palmer J.M."/>
        </authorList>
    </citation>
    <scope>NUCLEOTIDE SEQUENCE</scope>
    <source>
        <strain evidence="2">SCRP23</strain>
    </source>
</reference>
<evidence type="ECO:0000256" key="1">
    <source>
        <dbReference type="SAM" id="MobiDB-lite"/>
    </source>
</evidence>
<proteinExistence type="predicted"/>
<comment type="caution">
    <text evidence="2">The sequence shown here is derived from an EMBL/GenBank/DDBJ whole genome shotgun (WGS) entry which is preliminary data.</text>
</comment>
<feature type="compositionally biased region" description="Acidic residues" evidence="1">
    <location>
        <begin position="21"/>
        <end position="42"/>
    </location>
</feature>
<protein>
    <submittedName>
        <fullName evidence="2">Uncharacterized protein</fullName>
    </submittedName>
</protein>
<evidence type="ECO:0000313" key="2">
    <source>
        <dbReference type="EMBL" id="KAG7394475.1"/>
    </source>
</evidence>
<evidence type="ECO:0000313" key="3">
    <source>
        <dbReference type="Proteomes" id="UP000693981"/>
    </source>
</evidence>
<gene>
    <name evidence="2" type="ORF">PHYBOEH_005136</name>
</gene>
<dbReference type="AlphaFoldDB" id="A0A8T1WM96"/>